<reference evidence="1 2" key="1">
    <citation type="submission" date="2012-05" db="EMBL/GenBank/DDBJ databases">
        <authorList>
            <person name="Weinstock G."/>
            <person name="Sodergren E."/>
            <person name="Lobos E.A."/>
            <person name="Fulton L."/>
            <person name="Fulton R."/>
            <person name="Courtney L."/>
            <person name="Fronick C."/>
            <person name="O'Laughlin M."/>
            <person name="Godfrey J."/>
            <person name="Wilson R.M."/>
            <person name="Miner T."/>
            <person name="Farmer C."/>
            <person name="Delehaunty K."/>
            <person name="Cordes M."/>
            <person name="Minx P."/>
            <person name="Tomlinson C."/>
            <person name="Chen J."/>
            <person name="Wollam A."/>
            <person name="Pepin K.H."/>
            <person name="Bhonagiri V."/>
            <person name="Zhang X."/>
            <person name="Suruliraj S."/>
            <person name="Warren W."/>
            <person name="Mitreva M."/>
            <person name="Mardis E.R."/>
            <person name="Wilson R.K."/>
        </authorList>
    </citation>
    <scope>NUCLEOTIDE SEQUENCE [LARGE SCALE GENOMIC DNA]</scope>
    <source>
        <strain evidence="1 2">F0055</strain>
    </source>
</reference>
<sequence length="39" mass="4547">MWEDVPGIFIFKFVCILIINKRYQGVALLFIAHFPLCSC</sequence>
<evidence type="ECO:0000313" key="2">
    <source>
        <dbReference type="Proteomes" id="UP000010433"/>
    </source>
</evidence>
<dbReference type="EMBL" id="AMEP01000086">
    <property type="protein sequence ID" value="EKY00511.1"/>
    <property type="molecule type" value="Genomic_DNA"/>
</dbReference>
<proteinExistence type="predicted"/>
<dbReference type="AlphaFoldDB" id="L1NB04"/>
<keyword evidence="2" id="KW-1185">Reference proteome</keyword>
<dbReference type="PATRIC" id="fig|1127699.3.peg.1203"/>
<protein>
    <submittedName>
        <fullName evidence="1">Uncharacterized protein</fullName>
    </submittedName>
</protein>
<dbReference type="Proteomes" id="UP000010433">
    <property type="component" value="Unassembled WGS sequence"/>
</dbReference>
<dbReference type="HOGENOM" id="CLU_3314866_0_0_10"/>
<gene>
    <name evidence="1" type="ORF">HMPREF9151_01295</name>
</gene>
<comment type="caution">
    <text evidence="1">The sequence shown here is derived from an EMBL/GenBank/DDBJ whole genome shotgun (WGS) entry which is preliminary data.</text>
</comment>
<evidence type="ECO:0000313" key="1">
    <source>
        <dbReference type="EMBL" id="EKY00511.1"/>
    </source>
</evidence>
<dbReference type="STRING" id="1127699.HMPREF9151_01295"/>
<accession>L1NB04</accession>
<organism evidence="1 2">
    <name type="scientific">Hoylesella saccharolytica F0055</name>
    <dbReference type="NCBI Taxonomy" id="1127699"/>
    <lineage>
        <taxon>Bacteria</taxon>
        <taxon>Pseudomonadati</taxon>
        <taxon>Bacteroidota</taxon>
        <taxon>Bacteroidia</taxon>
        <taxon>Bacteroidales</taxon>
        <taxon>Prevotellaceae</taxon>
        <taxon>Hoylesella</taxon>
    </lineage>
</organism>
<name>L1NB04_9BACT</name>